<feature type="transmembrane region" description="Helical" evidence="1">
    <location>
        <begin position="25"/>
        <end position="43"/>
    </location>
</feature>
<evidence type="ECO:0000313" key="3">
    <source>
        <dbReference type="Proteomes" id="UP000324897"/>
    </source>
</evidence>
<dbReference type="EMBL" id="RWGY01000026">
    <property type="protein sequence ID" value="TVU21938.1"/>
    <property type="molecule type" value="Genomic_DNA"/>
</dbReference>
<name>A0A5J9UFN2_9POAL</name>
<dbReference type="Gramene" id="TVU21938">
    <property type="protein sequence ID" value="TVU21938"/>
    <property type="gene ID" value="EJB05_31609"/>
</dbReference>
<keyword evidence="3" id="KW-1185">Reference proteome</keyword>
<dbReference type="PANTHER" id="PTHR33530:SF4">
    <property type="entry name" value="OS01G0145800 PROTEIN"/>
    <property type="match status" value="1"/>
</dbReference>
<dbReference type="Proteomes" id="UP000324897">
    <property type="component" value="Unassembled WGS sequence"/>
</dbReference>
<dbReference type="PANTHER" id="PTHR33530">
    <property type="entry name" value="OS01G0147100 PROTEIN"/>
    <property type="match status" value="1"/>
</dbReference>
<accession>A0A5J9UFN2</accession>
<protein>
    <submittedName>
        <fullName evidence="2">Uncharacterized protein</fullName>
    </submittedName>
</protein>
<proteinExistence type="predicted"/>
<dbReference type="AlphaFoldDB" id="A0A5J9UFN2"/>
<sequence>MACGPQVEAGGGAPKLRRVAACSEAGLLGLAAASTAITLAVSVPPPPGLDTNAYFLALSGVFFAGVTQVAASVWAADDGRRLATRGSSSSPFLDLAKQEAGASPGSLELKMASKGSVVEAGGGAPKIRQAPACFEAGLFGLLAISMAITLAVTLPTPPLPWLHTDAYFIALSGVFFAGVTQVATSVWAADDGRRRLATGRKLVYASLVVPLSACQWLRFSCEFVIARLRSIMPPAACRRPGVCRAF</sequence>
<keyword evidence="1" id="KW-0472">Membrane</keyword>
<dbReference type="Pfam" id="PF12442">
    <property type="entry name" value="DUF3681"/>
    <property type="match status" value="2"/>
</dbReference>
<reference evidence="2 3" key="1">
    <citation type="journal article" date="2019" name="Sci. Rep.">
        <title>A high-quality genome of Eragrostis curvula grass provides insights into Poaceae evolution and supports new strategies to enhance forage quality.</title>
        <authorList>
            <person name="Carballo J."/>
            <person name="Santos B.A.C.M."/>
            <person name="Zappacosta D."/>
            <person name="Garbus I."/>
            <person name="Selva J.P."/>
            <person name="Gallo C.A."/>
            <person name="Diaz A."/>
            <person name="Albertini E."/>
            <person name="Caccamo M."/>
            <person name="Echenique V."/>
        </authorList>
    </citation>
    <scope>NUCLEOTIDE SEQUENCE [LARGE SCALE GENOMIC DNA]</scope>
    <source>
        <strain evidence="3">cv. Victoria</strain>
        <tissue evidence="2">Leaf</tissue>
    </source>
</reference>
<feature type="transmembrane region" description="Helical" evidence="1">
    <location>
        <begin position="166"/>
        <end position="189"/>
    </location>
</feature>
<feature type="transmembrane region" description="Helical" evidence="1">
    <location>
        <begin position="55"/>
        <end position="76"/>
    </location>
</feature>
<dbReference type="InterPro" id="IPR022149">
    <property type="entry name" value="DUF3681"/>
</dbReference>
<evidence type="ECO:0000256" key="1">
    <source>
        <dbReference type="SAM" id="Phobius"/>
    </source>
</evidence>
<feature type="non-terminal residue" evidence="2">
    <location>
        <position position="1"/>
    </location>
</feature>
<organism evidence="2 3">
    <name type="scientific">Eragrostis curvula</name>
    <name type="common">weeping love grass</name>
    <dbReference type="NCBI Taxonomy" id="38414"/>
    <lineage>
        <taxon>Eukaryota</taxon>
        <taxon>Viridiplantae</taxon>
        <taxon>Streptophyta</taxon>
        <taxon>Embryophyta</taxon>
        <taxon>Tracheophyta</taxon>
        <taxon>Spermatophyta</taxon>
        <taxon>Magnoliopsida</taxon>
        <taxon>Liliopsida</taxon>
        <taxon>Poales</taxon>
        <taxon>Poaceae</taxon>
        <taxon>PACMAD clade</taxon>
        <taxon>Chloridoideae</taxon>
        <taxon>Eragrostideae</taxon>
        <taxon>Eragrostidinae</taxon>
        <taxon>Eragrostis</taxon>
    </lineage>
</organism>
<keyword evidence="1" id="KW-1133">Transmembrane helix</keyword>
<keyword evidence="1" id="KW-0812">Transmembrane</keyword>
<gene>
    <name evidence="2" type="ORF">EJB05_31609</name>
</gene>
<feature type="non-terminal residue" evidence="2">
    <location>
        <position position="246"/>
    </location>
</feature>
<comment type="caution">
    <text evidence="2">The sequence shown here is derived from an EMBL/GenBank/DDBJ whole genome shotgun (WGS) entry which is preliminary data.</text>
</comment>
<evidence type="ECO:0000313" key="2">
    <source>
        <dbReference type="EMBL" id="TVU21938.1"/>
    </source>
</evidence>
<feature type="transmembrane region" description="Helical" evidence="1">
    <location>
        <begin position="136"/>
        <end position="154"/>
    </location>
</feature>